<evidence type="ECO:0000313" key="3">
    <source>
        <dbReference type="EnsemblPlants" id="EMT17894"/>
    </source>
</evidence>
<dbReference type="InterPro" id="IPR036852">
    <property type="entry name" value="Peptidase_S8/S53_dom_sf"/>
</dbReference>
<reference evidence="3" key="1">
    <citation type="submission" date="2015-06" db="UniProtKB">
        <authorList>
            <consortium name="EnsemblPlants"/>
        </authorList>
    </citation>
    <scope>IDENTIFICATION</scope>
</reference>
<keyword evidence="2" id="KW-0732">Signal</keyword>
<dbReference type="AlphaFoldDB" id="R7WEG1"/>
<dbReference type="PANTHER" id="PTHR10795">
    <property type="entry name" value="PROPROTEIN CONVERTASE SUBTILISIN/KEXIN"/>
    <property type="match status" value="1"/>
</dbReference>
<proteinExistence type="inferred from homology"/>
<accession>R7WEG1</accession>
<name>R7WEG1_AEGTA</name>
<sequence length="174" mass="18748">MATPHVSGLMALLKRVSADDDSLHPRQQRGAHPAALYATGVGHVDLARAMDPGLAYGINKAQYIGYLCSNLGEMAMRPVSRNSSGLCSDHEGVPQEQLNYPSIVVTLFQQQQLVVRTLTNLQTGGVQGGGGHAQFGVGRRGTRRAHFHVAETEAVLLHLSRPDTQVILFIGMQL</sequence>
<dbReference type="InterPro" id="IPR045051">
    <property type="entry name" value="SBT"/>
</dbReference>
<dbReference type="EnsemblPlants" id="EMT17894">
    <property type="protein sequence ID" value="EMT17894"/>
    <property type="gene ID" value="F775_02603"/>
</dbReference>
<dbReference type="GO" id="GO:0004252">
    <property type="term" value="F:serine-type endopeptidase activity"/>
    <property type="evidence" value="ECO:0007669"/>
    <property type="project" value="InterPro"/>
</dbReference>
<dbReference type="GO" id="GO:0006508">
    <property type="term" value="P:proteolysis"/>
    <property type="evidence" value="ECO:0007669"/>
    <property type="project" value="InterPro"/>
</dbReference>
<dbReference type="Gene3D" id="3.40.50.200">
    <property type="entry name" value="Peptidase S8/S53 domain"/>
    <property type="match status" value="1"/>
</dbReference>
<organism evidence="3">
    <name type="scientific">Aegilops tauschii</name>
    <name type="common">Tausch's goatgrass</name>
    <name type="synonym">Aegilops squarrosa</name>
    <dbReference type="NCBI Taxonomy" id="37682"/>
    <lineage>
        <taxon>Eukaryota</taxon>
        <taxon>Viridiplantae</taxon>
        <taxon>Streptophyta</taxon>
        <taxon>Embryophyta</taxon>
        <taxon>Tracheophyta</taxon>
        <taxon>Spermatophyta</taxon>
        <taxon>Magnoliopsida</taxon>
        <taxon>Liliopsida</taxon>
        <taxon>Poales</taxon>
        <taxon>Poaceae</taxon>
        <taxon>BOP clade</taxon>
        <taxon>Pooideae</taxon>
        <taxon>Triticodae</taxon>
        <taxon>Triticeae</taxon>
        <taxon>Triticinae</taxon>
        <taxon>Aegilops</taxon>
    </lineage>
</organism>
<evidence type="ECO:0000256" key="1">
    <source>
        <dbReference type="ARBA" id="ARBA00011073"/>
    </source>
</evidence>
<evidence type="ECO:0000256" key="2">
    <source>
        <dbReference type="ARBA" id="ARBA00022729"/>
    </source>
</evidence>
<protein>
    <submittedName>
        <fullName evidence="3">Subtilisin-like protease</fullName>
    </submittedName>
</protein>
<comment type="similarity">
    <text evidence="1">Belongs to the peptidase S8 family.</text>
</comment>
<dbReference type="SUPFAM" id="SSF52743">
    <property type="entry name" value="Subtilisin-like"/>
    <property type="match status" value="1"/>
</dbReference>